<keyword evidence="3" id="KW-1185">Reference proteome</keyword>
<keyword evidence="1" id="KW-0472">Membrane</keyword>
<dbReference type="RefSeq" id="WP_157682930.1">
    <property type="nucleotide sequence ID" value="NZ_LT629757.1"/>
</dbReference>
<dbReference type="EMBL" id="LT629757">
    <property type="protein sequence ID" value="SDT07217.1"/>
    <property type="molecule type" value="Genomic_DNA"/>
</dbReference>
<gene>
    <name evidence="2" type="ORF">SAMN04488570_3450</name>
</gene>
<reference evidence="3" key="1">
    <citation type="submission" date="2016-10" db="EMBL/GenBank/DDBJ databases">
        <authorList>
            <person name="Varghese N."/>
            <person name="Submissions S."/>
        </authorList>
    </citation>
    <scope>NUCLEOTIDE SEQUENCE [LARGE SCALE GENOMIC DNA]</scope>
    <source>
        <strain evidence="3">DSM 22127</strain>
    </source>
</reference>
<dbReference type="STRING" id="642780.SAMN04488570_3450"/>
<keyword evidence="1" id="KW-1133">Transmembrane helix</keyword>
<feature type="transmembrane region" description="Helical" evidence="1">
    <location>
        <begin position="52"/>
        <end position="71"/>
    </location>
</feature>
<proteinExistence type="predicted"/>
<name>A0A1H1XD46_9ACTN</name>
<keyword evidence="1" id="KW-0812">Transmembrane</keyword>
<dbReference type="Proteomes" id="UP000198859">
    <property type="component" value="Chromosome I"/>
</dbReference>
<dbReference type="AlphaFoldDB" id="A0A1H1XD46"/>
<sequence>MRDDRQAVATRLGLAHGRRERRWTTIVDGVLVVAVVAWLATALTAYGQDHHATRWALSLLLLAFAVHRVVLLAERLRSRGRDTGVGHATVTAVGAARRPVARAGRSHAA</sequence>
<evidence type="ECO:0000256" key="1">
    <source>
        <dbReference type="SAM" id="Phobius"/>
    </source>
</evidence>
<feature type="transmembrane region" description="Helical" evidence="1">
    <location>
        <begin position="26"/>
        <end position="46"/>
    </location>
</feature>
<accession>A0A1H1XD46</accession>
<evidence type="ECO:0000313" key="2">
    <source>
        <dbReference type="EMBL" id="SDT07217.1"/>
    </source>
</evidence>
<evidence type="ECO:0000313" key="3">
    <source>
        <dbReference type="Proteomes" id="UP000198859"/>
    </source>
</evidence>
<organism evidence="2 3">
    <name type="scientific">Nocardioides scoriae</name>
    <dbReference type="NCBI Taxonomy" id="642780"/>
    <lineage>
        <taxon>Bacteria</taxon>
        <taxon>Bacillati</taxon>
        <taxon>Actinomycetota</taxon>
        <taxon>Actinomycetes</taxon>
        <taxon>Propionibacteriales</taxon>
        <taxon>Nocardioidaceae</taxon>
        <taxon>Nocardioides</taxon>
    </lineage>
</organism>
<protein>
    <submittedName>
        <fullName evidence="2">Uncharacterized protein</fullName>
    </submittedName>
</protein>